<dbReference type="STRING" id="482461.SAMN05216244_2692"/>
<evidence type="ECO:0000313" key="3">
    <source>
        <dbReference type="Proteomes" id="UP000182347"/>
    </source>
</evidence>
<feature type="transmembrane region" description="Helical" evidence="1">
    <location>
        <begin position="29"/>
        <end position="48"/>
    </location>
</feature>
<dbReference type="EMBL" id="FNHF01000003">
    <property type="protein sequence ID" value="SDM50157.1"/>
    <property type="molecule type" value="Genomic_DNA"/>
</dbReference>
<feature type="transmembrane region" description="Helical" evidence="1">
    <location>
        <begin position="338"/>
        <end position="357"/>
    </location>
</feature>
<feature type="transmembrane region" description="Helical" evidence="1">
    <location>
        <begin position="6"/>
        <end position="22"/>
    </location>
</feature>
<sequence length="368" mass="41459">MNKSSVLAFFLALIPGFGHMYLGQKRKGVLYPFLFFGTIGLGAFAYFISAIDGFIPLTLLVAFLIWAINVIDMIITLLMRSKIQTAGQSADTNVVSPNPIVSQPENYNERFTTILLSFIPGVGHFQLGLNQRGLTFLAGFFGVASMIFFVAFVSHQGGFLIFLLAMPIIWIYSFFDAIQQLNKKQNGETLEDRTIIEDLDRYREEGKKSKMLATILAIFPGAGHMYLGLQRRGLQLMAAFLLSIYVLDVLRLSIFLFLIPIIWFFSFFDALQHSSKSEQEDLQDVPIVKYLANHQKWLGIALLGLGLFYIADSILLPVFAEQVRNVFQIDLWYYYHQYFQVSVVCLLLIAGGIRLIVGAKPSKGGNEQ</sequence>
<feature type="transmembrane region" description="Helical" evidence="1">
    <location>
        <begin position="297"/>
        <end position="318"/>
    </location>
</feature>
<keyword evidence="3" id="KW-1185">Reference proteome</keyword>
<feature type="transmembrane region" description="Helical" evidence="1">
    <location>
        <begin position="159"/>
        <end position="175"/>
    </location>
</feature>
<dbReference type="Proteomes" id="UP000182347">
    <property type="component" value="Unassembled WGS sequence"/>
</dbReference>
<keyword evidence="1" id="KW-0472">Membrane</keyword>
<feature type="transmembrane region" description="Helical" evidence="1">
    <location>
        <begin position="211"/>
        <end position="229"/>
    </location>
</feature>
<reference evidence="3" key="1">
    <citation type="submission" date="2016-10" db="EMBL/GenBank/DDBJ databases">
        <authorList>
            <person name="Varghese N."/>
            <person name="Submissions S."/>
        </authorList>
    </citation>
    <scope>NUCLEOTIDE SEQUENCE [LARGE SCALE GENOMIC DNA]</scope>
    <source>
        <strain evidence="3">CGMCC 1.6199</strain>
    </source>
</reference>
<keyword evidence="1" id="KW-0812">Transmembrane</keyword>
<evidence type="ECO:0000313" key="2">
    <source>
        <dbReference type="EMBL" id="SDM50157.1"/>
    </source>
</evidence>
<proteinExistence type="predicted"/>
<feature type="transmembrane region" description="Helical" evidence="1">
    <location>
        <begin position="249"/>
        <end position="268"/>
    </location>
</feature>
<gene>
    <name evidence="2" type="ORF">SAMN05216244_2692</name>
</gene>
<protein>
    <recommendedName>
        <fullName evidence="4">TM2 domain-containing protein</fullName>
    </recommendedName>
</protein>
<feature type="transmembrane region" description="Helical" evidence="1">
    <location>
        <begin position="54"/>
        <end position="79"/>
    </location>
</feature>
<dbReference type="OrthoDB" id="82335at2"/>
<keyword evidence="1" id="KW-1133">Transmembrane helix</keyword>
<dbReference type="RefSeq" id="WP_074599788.1">
    <property type="nucleotide sequence ID" value="NZ_FNHF01000003.1"/>
</dbReference>
<organism evidence="2 3">
    <name type="scientific">Sediminibacillus halophilus</name>
    <dbReference type="NCBI Taxonomy" id="482461"/>
    <lineage>
        <taxon>Bacteria</taxon>
        <taxon>Bacillati</taxon>
        <taxon>Bacillota</taxon>
        <taxon>Bacilli</taxon>
        <taxon>Bacillales</taxon>
        <taxon>Bacillaceae</taxon>
        <taxon>Sediminibacillus</taxon>
    </lineage>
</organism>
<feature type="transmembrane region" description="Helical" evidence="1">
    <location>
        <begin position="134"/>
        <end position="153"/>
    </location>
</feature>
<evidence type="ECO:0008006" key="4">
    <source>
        <dbReference type="Google" id="ProtNLM"/>
    </source>
</evidence>
<dbReference type="AlphaFoldDB" id="A0A1G9TQZ3"/>
<evidence type="ECO:0000256" key="1">
    <source>
        <dbReference type="SAM" id="Phobius"/>
    </source>
</evidence>
<name>A0A1G9TQZ3_9BACI</name>
<accession>A0A1G9TQZ3</accession>